<dbReference type="KEGG" id="lgo:JCM16774_0756"/>
<dbReference type="Proteomes" id="UP000321606">
    <property type="component" value="Chromosome"/>
</dbReference>
<evidence type="ECO:0000313" key="1">
    <source>
        <dbReference type="EMBL" id="BBM35826.1"/>
    </source>
</evidence>
<name>A0A510J9T0_9FUSO</name>
<reference evidence="1 2" key="1">
    <citation type="submission" date="2019-07" db="EMBL/GenBank/DDBJ databases">
        <title>Complete Genome Sequence of Leptotrichia goodfellowii Strain JCM 16774.</title>
        <authorList>
            <person name="Watanabe S."/>
            <person name="Cui L."/>
        </authorList>
    </citation>
    <scope>NUCLEOTIDE SEQUENCE [LARGE SCALE GENOMIC DNA]</scope>
    <source>
        <strain evidence="1 2">JCM16774</strain>
    </source>
</reference>
<gene>
    <name evidence="1" type="ORF">JCM16774_0756</name>
</gene>
<evidence type="ECO:0000313" key="2">
    <source>
        <dbReference type="Proteomes" id="UP000321606"/>
    </source>
</evidence>
<sequence>MLDEALLLERKLKEGKENIDQYIIEREKQSLIELGLEKLIK</sequence>
<dbReference type="RefSeq" id="WP_269472567.1">
    <property type="nucleotide sequence ID" value="NZ_AP019822.1"/>
</dbReference>
<organism evidence="1 2">
    <name type="scientific">Pseudoleptotrichia goodfellowii</name>
    <dbReference type="NCBI Taxonomy" id="157692"/>
    <lineage>
        <taxon>Bacteria</taxon>
        <taxon>Fusobacteriati</taxon>
        <taxon>Fusobacteriota</taxon>
        <taxon>Fusobacteriia</taxon>
        <taxon>Fusobacteriales</taxon>
        <taxon>Leptotrichiaceae</taxon>
        <taxon>Pseudoleptotrichia</taxon>
    </lineage>
</organism>
<dbReference type="AlphaFoldDB" id="A0A510J9T0"/>
<dbReference type="EMBL" id="AP019822">
    <property type="protein sequence ID" value="BBM35826.1"/>
    <property type="molecule type" value="Genomic_DNA"/>
</dbReference>
<accession>A0A510J9T0</accession>
<dbReference type="STRING" id="714315.GCA_000516535_00749"/>
<protein>
    <submittedName>
        <fullName evidence="1">Uncharacterized protein</fullName>
    </submittedName>
</protein>
<proteinExistence type="predicted"/>